<keyword evidence="3" id="KW-1185">Reference proteome</keyword>
<dbReference type="AlphaFoldDB" id="A0A0F5V6Q9"/>
<dbReference type="InterPro" id="IPR036691">
    <property type="entry name" value="Endo/exonu/phosph_ase_sf"/>
</dbReference>
<evidence type="ECO:0000259" key="1">
    <source>
        <dbReference type="Pfam" id="PF03372"/>
    </source>
</evidence>
<dbReference type="Pfam" id="PF03372">
    <property type="entry name" value="Exo_endo_phos"/>
    <property type="match status" value="1"/>
</dbReference>
<reference evidence="2 3" key="1">
    <citation type="submission" date="2014-12" db="EMBL/GenBank/DDBJ databases">
        <title>Mercury Reductase activity and rhizosphere competence traits in the genome of root associated Photobacterium halotolerans MELD1.</title>
        <authorList>
            <person name="Mathew D.C."/>
            <person name="Huang C.-C."/>
        </authorList>
    </citation>
    <scope>NUCLEOTIDE SEQUENCE [LARGE SCALE GENOMIC DNA]</scope>
    <source>
        <strain evidence="2 3">MELD1</strain>
    </source>
</reference>
<dbReference type="EMBL" id="JWYV01000038">
    <property type="protein sequence ID" value="KKC97875.1"/>
    <property type="molecule type" value="Genomic_DNA"/>
</dbReference>
<comment type="caution">
    <text evidence="2">The sequence shown here is derived from an EMBL/GenBank/DDBJ whole genome shotgun (WGS) entry which is preliminary data.</text>
</comment>
<evidence type="ECO:0000313" key="3">
    <source>
        <dbReference type="Proteomes" id="UP000033633"/>
    </source>
</evidence>
<gene>
    <name evidence="2" type="ORF">KY46_21545</name>
</gene>
<proteinExistence type="predicted"/>
<organism evidence="2 3">
    <name type="scientific">Photobacterium halotolerans</name>
    <dbReference type="NCBI Taxonomy" id="265726"/>
    <lineage>
        <taxon>Bacteria</taxon>
        <taxon>Pseudomonadati</taxon>
        <taxon>Pseudomonadota</taxon>
        <taxon>Gammaproteobacteria</taxon>
        <taxon>Vibrionales</taxon>
        <taxon>Vibrionaceae</taxon>
        <taxon>Photobacterium</taxon>
    </lineage>
</organism>
<evidence type="ECO:0000313" key="2">
    <source>
        <dbReference type="EMBL" id="KKC97875.1"/>
    </source>
</evidence>
<dbReference type="PATRIC" id="fig|265726.11.peg.3398"/>
<dbReference type="NCBIfam" id="NF003840">
    <property type="entry name" value="PRK05421.1-2"/>
    <property type="match status" value="1"/>
</dbReference>
<dbReference type="Proteomes" id="UP000033633">
    <property type="component" value="Unassembled WGS sequence"/>
</dbReference>
<name>A0A0F5V6Q9_9GAMM</name>
<dbReference type="InterPro" id="IPR005135">
    <property type="entry name" value="Endo/exonuclease/phosphatase"/>
</dbReference>
<keyword evidence="2" id="KW-0540">Nuclease</keyword>
<dbReference type="Gene3D" id="3.60.10.10">
    <property type="entry name" value="Endonuclease/exonuclease/phosphatase"/>
    <property type="match status" value="1"/>
</dbReference>
<dbReference type="NCBIfam" id="NF003841">
    <property type="entry name" value="PRK05421.1-3"/>
    <property type="match status" value="1"/>
</dbReference>
<accession>A0A0F5V6Q9</accession>
<dbReference type="NCBIfam" id="NF003842">
    <property type="entry name" value="PRK05421.1-4"/>
    <property type="match status" value="1"/>
</dbReference>
<protein>
    <submittedName>
        <fullName evidence="2">Endonuclease</fullName>
    </submittedName>
</protein>
<feature type="domain" description="Endonuclease/exonuclease/phosphatase" evidence="1">
    <location>
        <begin position="65"/>
        <end position="268"/>
    </location>
</feature>
<dbReference type="OrthoDB" id="9793162at2"/>
<dbReference type="SUPFAM" id="SSF56219">
    <property type="entry name" value="DNase I-like"/>
    <property type="match status" value="1"/>
</dbReference>
<dbReference type="GO" id="GO:0004519">
    <property type="term" value="F:endonuclease activity"/>
    <property type="evidence" value="ECO:0007669"/>
    <property type="project" value="UniProtKB-KW"/>
</dbReference>
<keyword evidence="2" id="KW-0255">Endonuclease</keyword>
<dbReference type="RefSeq" id="WP_046222606.1">
    <property type="nucleotide sequence ID" value="NZ_JWYV01000038.1"/>
</dbReference>
<sequence>MFRKLAIVVGLTLLVAGGGTYYSFDIPEQAQVTDAVQGKQYSIHCLDAKPKAAIDRNGMLQVTVWNIYKQQRDTWQAALETFSADSDLVLIQEAKLSESFRHYLAQSPWQVTMANAFAFLDTPAGVMNLSRHQAAQTCAYLAVEPWLRIPKSALLARFPLTNGQQLTVVNLHGINFAWGLDEYRAQFDALSEQLEQAKGPVLLAGDFNTWREERMAVVARFIEELGLHEVTLDKDLRTRVLGWPLDHLFYRGLLLEQAEAPGTDASDHHPIIARFRLLESEAAKQ</sequence>
<keyword evidence="2" id="KW-0378">Hydrolase</keyword>
<dbReference type="STRING" id="265726.KY46_21545"/>